<protein>
    <submittedName>
        <fullName evidence="10">Branched-chain amino acid ABC transporter permease</fullName>
    </submittedName>
</protein>
<keyword evidence="5" id="KW-0029">Amino-acid transport</keyword>
<keyword evidence="11" id="KW-1185">Reference proteome</keyword>
<evidence type="ECO:0000256" key="9">
    <source>
        <dbReference type="SAM" id="Phobius"/>
    </source>
</evidence>
<dbReference type="AlphaFoldDB" id="A0A7X6DKL3"/>
<dbReference type="Pfam" id="PF02653">
    <property type="entry name" value="BPD_transp_2"/>
    <property type="match status" value="1"/>
</dbReference>
<dbReference type="EMBL" id="VTOX01000013">
    <property type="protein sequence ID" value="NKE68887.1"/>
    <property type="molecule type" value="Genomic_DNA"/>
</dbReference>
<keyword evidence="4 9" id="KW-0812">Transmembrane</keyword>
<dbReference type="CDD" id="cd06582">
    <property type="entry name" value="TM_PBP1_LivH_like"/>
    <property type="match status" value="1"/>
</dbReference>
<organism evidence="10 11">
    <name type="scientific">Ramlibacter lithotrophicus</name>
    <dbReference type="NCBI Taxonomy" id="2606681"/>
    <lineage>
        <taxon>Bacteria</taxon>
        <taxon>Pseudomonadati</taxon>
        <taxon>Pseudomonadota</taxon>
        <taxon>Betaproteobacteria</taxon>
        <taxon>Burkholderiales</taxon>
        <taxon>Comamonadaceae</taxon>
        <taxon>Ramlibacter</taxon>
    </lineage>
</organism>
<evidence type="ECO:0000256" key="2">
    <source>
        <dbReference type="ARBA" id="ARBA00022448"/>
    </source>
</evidence>
<evidence type="ECO:0000256" key="3">
    <source>
        <dbReference type="ARBA" id="ARBA00022475"/>
    </source>
</evidence>
<gene>
    <name evidence="10" type="ORF">RAMLITH_24005</name>
</gene>
<evidence type="ECO:0000256" key="5">
    <source>
        <dbReference type="ARBA" id="ARBA00022970"/>
    </source>
</evidence>
<dbReference type="PANTHER" id="PTHR11795:SF445">
    <property type="entry name" value="AMINO ACID ABC TRANSPORTER PERMEASE PROTEIN"/>
    <property type="match status" value="1"/>
</dbReference>
<dbReference type="RefSeq" id="WP_168110023.1">
    <property type="nucleotide sequence ID" value="NZ_VTOX01000013.1"/>
</dbReference>
<feature type="transmembrane region" description="Helical" evidence="9">
    <location>
        <begin position="238"/>
        <end position="257"/>
    </location>
</feature>
<dbReference type="GO" id="GO:0006865">
    <property type="term" value="P:amino acid transport"/>
    <property type="evidence" value="ECO:0007669"/>
    <property type="project" value="UniProtKB-KW"/>
</dbReference>
<dbReference type="Proteomes" id="UP000521868">
    <property type="component" value="Unassembled WGS sequence"/>
</dbReference>
<feature type="transmembrane region" description="Helical" evidence="9">
    <location>
        <begin position="38"/>
        <end position="57"/>
    </location>
</feature>
<evidence type="ECO:0000256" key="7">
    <source>
        <dbReference type="ARBA" id="ARBA00023136"/>
    </source>
</evidence>
<evidence type="ECO:0000256" key="1">
    <source>
        <dbReference type="ARBA" id="ARBA00004651"/>
    </source>
</evidence>
<feature type="transmembrane region" description="Helical" evidence="9">
    <location>
        <begin position="63"/>
        <end position="84"/>
    </location>
</feature>
<comment type="similarity">
    <text evidence="8">Belongs to the binding-protein-dependent transport system permease family. LivHM subfamily.</text>
</comment>
<feature type="transmembrane region" description="Helical" evidence="9">
    <location>
        <begin position="93"/>
        <end position="115"/>
    </location>
</feature>
<comment type="caution">
    <text evidence="10">The sequence shown here is derived from an EMBL/GenBank/DDBJ whole genome shotgun (WGS) entry which is preliminary data.</text>
</comment>
<evidence type="ECO:0000313" key="11">
    <source>
        <dbReference type="Proteomes" id="UP000521868"/>
    </source>
</evidence>
<dbReference type="GO" id="GO:0022857">
    <property type="term" value="F:transmembrane transporter activity"/>
    <property type="evidence" value="ECO:0007669"/>
    <property type="project" value="InterPro"/>
</dbReference>
<feature type="transmembrane region" description="Helical" evidence="9">
    <location>
        <begin position="135"/>
        <end position="159"/>
    </location>
</feature>
<sequence length="288" mass="30075">MDTALQIFTQGAVLGGVYALIALALAIVYSVTHQLNFAHGDLMAIAMYLALLGSASLGVDPYVAVLAIAPIMFISGFALFRLVFAPMLSAPHLVVIQVTLALSFVVQSALLLTFSSNFHTVQSVLSGKILRLGSVSLSAAPVLAFAVSIVLALLAFYVIRRTDFGRKVLAVAEDSEAASLSGVNVGLVQATVFATALAVLGIAGPLVAPILVLQPTVGLHLTLISFIVFILGGMNNYIGTLVAGLIIGLAEALSSLYMRPAELAPAVPYLIFVLFLLVRPEGVLERSA</sequence>
<keyword evidence="6 9" id="KW-1133">Transmembrane helix</keyword>
<evidence type="ECO:0000256" key="8">
    <source>
        <dbReference type="ARBA" id="ARBA00037998"/>
    </source>
</evidence>
<evidence type="ECO:0000313" key="10">
    <source>
        <dbReference type="EMBL" id="NKE68887.1"/>
    </source>
</evidence>
<evidence type="ECO:0000256" key="4">
    <source>
        <dbReference type="ARBA" id="ARBA00022692"/>
    </source>
</evidence>
<dbReference type="PANTHER" id="PTHR11795">
    <property type="entry name" value="BRANCHED-CHAIN AMINO ACID TRANSPORT SYSTEM PERMEASE PROTEIN LIVH"/>
    <property type="match status" value="1"/>
</dbReference>
<evidence type="ECO:0000256" key="6">
    <source>
        <dbReference type="ARBA" id="ARBA00022989"/>
    </source>
</evidence>
<keyword evidence="7 9" id="KW-0472">Membrane</keyword>
<keyword evidence="2" id="KW-0813">Transport</keyword>
<feature type="transmembrane region" description="Helical" evidence="9">
    <location>
        <begin position="180"/>
        <end position="204"/>
    </location>
</feature>
<dbReference type="GO" id="GO:0005886">
    <property type="term" value="C:plasma membrane"/>
    <property type="evidence" value="ECO:0007669"/>
    <property type="project" value="UniProtKB-SubCell"/>
</dbReference>
<feature type="transmembrane region" description="Helical" evidence="9">
    <location>
        <begin position="263"/>
        <end position="279"/>
    </location>
</feature>
<dbReference type="InterPro" id="IPR001851">
    <property type="entry name" value="ABC_transp_permease"/>
</dbReference>
<accession>A0A7X6DKL3</accession>
<dbReference type="InterPro" id="IPR052157">
    <property type="entry name" value="BCAA_transport_permease"/>
</dbReference>
<proteinExistence type="inferred from homology"/>
<comment type="subcellular location">
    <subcellularLocation>
        <location evidence="1">Cell membrane</location>
        <topology evidence="1">Multi-pass membrane protein</topology>
    </subcellularLocation>
</comment>
<name>A0A7X6DKL3_9BURK</name>
<feature type="transmembrane region" description="Helical" evidence="9">
    <location>
        <begin position="12"/>
        <end position="31"/>
    </location>
</feature>
<reference evidence="10 11" key="1">
    <citation type="journal article" date="2020" name="Nature">
        <title>Bacterial chemolithoautotrophy via manganese oxidation.</title>
        <authorList>
            <person name="Yu H."/>
            <person name="Leadbetter J.R."/>
        </authorList>
    </citation>
    <scope>NUCLEOTIDE SEQUENCE [LARGE SCALE GENOMIC DNA]</scope>
    <source>
        <strain evidence="10 11">RBP-1</strain>
    </source>
</reference>
<keyword evidence="3" id="KW-1003">Cell membrane</keyword>